<dbReference type="EMBL" id="BAAARY010000022">
    <property type="protein sequence ID" value="GAA2530767.1"/>
    <property type="molecule type" value="Genomic_DNA"/>
</dbReference>
<proteinExistence type="predicted"/>
<name>A0ABP6B3D8_9ACTN</name>
<organism evidence="2 3">
    <name type="scientific">Pilimelia columellifera subsp. columellifera</name>
    <dbReference type="NCBI Taxonomy" id="706583"/>
    <lineage>
        <taxon>Bacteria</taxon>
        <taxon>Bacillati</taxon>
        <taxon>Actinomycetota</taxon>
        <taxon>Actinomycetes</taxon>
        <taxon>Micromonosporales</taxon>
        <taxon>Micromonosporaceae</taxon>
        <taxon>Pilimelia</taxon>
    </lineage>
</organism>
<feature type="region of interest" description="Disordered" evidence="1">
    <location>
        <begin position="37"/>
        <end position="69"/>
    </location>
</feature>
<gene>
    <name evidence="2" type="ORF">GCM10010201_32850</name>
</gene>
<accession>A0ABP6B3D8</accession>
<reference evidence="3" key="1">
    <citation type="journal article" date="2019" name="Int. J. Syst. Evol. Microbiol.">
        <title>The Global Catalogue of Microorganisms (GCM) 10K type strain sequencing project: providing services to taxonomists for standard genome sequencing and annotation.</title>
        <authorList>
            <consortium name="The Broad Institute Genomics Platform"/>
            <consortium name="The Broad Institute Genome Sequencing Center for Infectious Disease"/>
            <person name="Wu L."/>
            <person name="Ma J."/>
        </authorList>
    </citation>
    <scope>NUCLEOTIDE SEQUENCE [LARGE SCALE GENOMIC DNA]</scope>
    <source>
        <strain evidence="3">JCM 3367</strain>
    </source>
</reference>
<protein>
    <submittedName>
        <fullName evidence="2">Uncharacterized protein</fullName>
    </submittedName>
</protein>
<keyword evidence="3" id="KW-1185">Reference proteome</keyword>
<comment type="caution">
    <text evidence="2">The sequence shown here is derived from an EMBL/GenBank/DDBJ whole genome shotgun (WGS) entry which is preliminary data.</text>
</comment>
<sequence>MAAALGTNASAVSPAAITTAERRSIFMLSPHKFTLDNVHVRDPNPAKNPRNRETTEPPEDGPTNSRIRI</sequence>
<evidence type="ECO:0000313" key="2">
    <source>
        <dbReference type="EMBL" id="GAA2530767.1"/>
    </source>
</evidence>
<evidence type="ECO:0000313" key="3">
    <source>
        <dbReference type="Proteomes" id="UP001499978"/>
    </source>
</evidence>
<feature type="compositionally biased region" description="Basic and acidic residues" evidence="1">
    <location>
        <begin position="38"/>
        <end position="55"/>
    </location>
</feature>
<dbReference type="Proteomes" id="UP001499978">
    <property type="component" value="Unassembled WGS sequence"/>
</dbReference>
<evidence type="ECO:0000256" key="1">
    <source>
        <dbReference type="SAM" id="MobiDB-lite"/>
    </source>
</evidence>